<evidence type="ECO:0000256" key="17">
    <source>
        <dbReference type="ARBA" id="ARBA00076608"/>
    </source>
</evidence>
<dbReference type="SUPFAM" id="SSF53474">
    <property type="entry name" value="alpha/beta-Hydrolases"/>
    <property type="match status" value="1"/>
</dbReference>
<dbReference type="GO" id="GO:0004185">
    <property type="term" value="F:serine-type carboxypeptidase activity"/>
    <property type="evidence" value="ECO:0007669"/>
    <property type="project" value="UniProtKB-EC"/>
</dbReference>
<comment type="function">
    <text evidence="13">Cleaves C-terminal amino acids linked to proline in peptides such as angiotensin II, III and des-Arg9-bradykinin. This cleavage occurs at acidic pH, but enzymatic activity is retained with some substrates at neutral pH.</text>
</comment>
<dbReference type="AlphaFoldDB" id="A0A834RCK6"/>
<dbReference type="Pfam" id="PF05577">
    <property type="entry name" value="Peptidase_S28"/>
    <property type="match status" value="1"/>
</dbReference>
<evidence type="ECO:0000256" key="6">
    <source>
        <dbReference type="ARBA" id="ARBA00022729"/>
    </source>
</evidence>
<dbReference type="InterPro" id="IPR042269">
    <property type="entry name" value="Ser_carbopepase_S28_SKS"/>
</dbReference>
<dbReference type="GO" id="GO:0043535">
    <property type="term" value="P:regulation of blood vessel endothelial cell migration"/>
    <property type="evidence" value="ECO:0007669"/>
    <property type="project" value="TreeGrafter"/>
</dbReference>
<dbReference type="FunFam" id="1.20.120.980:FF:000002">
    <property type="entry name" value="lysosomal Pro-X carboxypeptidase"/>
    <property type="match status" value="1"/>
</dbReference>
<organism evidence="18">
    <name type="scientific">Sarcoptes scabiei</name>
    <name type="common">Itch mite</name>
    <name type="synonym">Acarus scabiei</name>
    <dbReference type="NCBI Taxonomy" id="52283"/>
    <lineage>
        <taxon>Eukaryota</taxon>
        <taxon>Metazoa</taxon>
        <taxon>Ecdysozoa</taxon>
        <taxon>Arthropoda</taxon>
        <taxon>Chelicerata</taxon>
        <taxon>Arachnida</taxon>
        <taxon>Acari</taxon>
        <taxon>Acariformes</taxon>
        <taxon>Sarcoptiformes</taxon>
        <taxon>Astigmata</taxon>
        <taxon>Psoroptidia</taxon>
        <taxon>Sarcoptoidea</taxon>
        <taxon>Sarcoptidae</taxon>
        <taxon>Sarcoptinae</taxon>
        <taxon>Sarcoptes</taxon>
    </lineage>
</organism>
<dbReference type="GO" id="GO:0008239">
    <property type="term" value="F:dipeptidyl-peptidase activity"/>
    <property type="evidence" value="ECO:0007669"/>
    <property type="project" value="TreeGrafter"/>
</dbReference>
<proteinExistence type="inferred from homology"/>
<keyword evidence="6" id="KW-0732">Signal</keyword>
<protein>
    <recommendedName>
        <fullName evidence="15">Lysosomal Pro-X carboxypeptidase</fullName>
        <ecNumber evidence="14">3.4.16.2</ecNumber>
    </recommendedName>
    <alternativeName>
        <fullName evidence="17">Proline carboxypeptidase</fullName>
    </alternativeName>
    <alternativeName>
        <fullName evidence="16">Prolylcarboxypeptidase</fullName>
    </alternativeName>
</protein>
<dbReference type="InterPro" id="IPR029058">
    <property type="entry name" value="AB_hydrolase_fold"/>
</dbReference>
<evidence type="ECO:0000313" key="19">
    <source>
        <dbReference type="EnsemblMetazoa" id="KAF7491228.1"/>
    </source>
</evidence>
<evidence type="ECO:0000256" key="1">
    <source>
        <dbReference type="ARBA" id="ARBA00004371"/>
    </source>
</evidence>
<evidence type="ECO:0000256" key="11">
    <source>
        <dbReference type="ARBA" id="ARBA00023228"/>
    </source>
</evidence>
<evidence type="ECO:0000256" key="2">
    <source>
        <dbReference type="ARBA" id="ARBA00011079"/>
    </source>
</evidence>
<evidence type="ECO:0000256" key="12">
    <source>
        <dbReference type="ARBA" id="ARBA00052013"/>
    </source>
</evidence>
<reference evidence="18" key="2">
    <citation type="submission" date="2020-01" db="EMBL/GenBank/DDBJ databases">
        <authorList>
            <person name="Korhonen P.K.K."/>
            <person name="Guangxu M.G."/>
            <person name="Wang T.W."/>
            <person name="Stroehlein A.J.S."/>
            <person name="Young N.D."/>
            <person name="Ang C.-S.A."/>
            <person name="Fernando D.W.F."/>
            <person name="Lu H.L."/>
            <person name="Taylor S.T."/>
            <person name="Ehtesham M.E.M."/>
            <person name="Najaraj S.H.N."/>
            <person name="Harsha G.H.G."/>
            <person name="Madugundu A.M."/>
            <person name="Renuse S.R."/>
            <person name="Holt D.H."/>
            <person name="Pandey A.P."/>
            <person name="Papenfuss A.P."/>
            <person name="Gasser R.B.G."/>
            <person name="Fischer K.F."/>
        </authorList>
    </citation>
    <scope>NUCLEOTIDE SEQUENCE</scope>
    <source>
        <strain evidence="18">SSS_KF_BRIS2020</strain>
    </source>
</reference>
<keyword evidence="20" id="KW-1185">Reference proteome</keyword>
<evidence type="ECO:0000256" key="16">
    <source>
        <dbReference type="ARBA" id="ARBA00076475"/>
    </source>
</evidence>
<comment type="catalytic activity">
    <reaction evidence="12">
        <text>Cleavage of a -Pro-|-Xaa bond to release a C-terminal amino acid.</text>
        <dbReference type="EC" id="3.4.16.2"/>
    </reaction>
</comment>
<reference evidence="19" key="3">
    <citation type="submission" date="2022-06" db="UniProtKB">
        <authorList>
            <consortium name="EnsemblMetazoa"/>
        </authorList>
    </citation>
    <scope>IDENTIFICATION</scope>
</reference>
<dbReference type="Proteomes" id="UP000070412">
    <property type="component" value="Unassembled WGS sequence"/>
</dbReference>
<comment type="similarity">
    <text evidence="2">Belongs to the peptidase S28 family.</text>
</comment>
<evidence type="ECO:0000256" key="13">
    <source>
        <dbReference type="ARBA" id="ARBA00059701"/>
    </source>
</evidence>
<evidence type="ECO:0000256" key="3">
    <source>
        <dbReference type="ARBA" id="ARBA00011738"/>
    </source>
</evidence>
<comment type="subcellular location">
    <subcellularLocation>
        <location evidence="1">Lysosome</location>
    </subcellularLocation>
</comment>
<reference evidence="20" key="1">
    <citation type="journal article" date="2020" name="PLoS Negl. Trop. Dis.">
        <title>High-quality nuclear genome for Sarcoptes scabiei-A critical resource for a neglected parasite.</title>
        <authorList>
            <person name="Korhonen P.K."/>
            <person name="Gasser R.B."/>
            <person name="Ma G."/>
            <person name="Wang T."/>
            <person name="Stroehlein A.J."/>
            <person name="Young N.D."/>
            <person name="Ang C.S."/>
            <person name="Fernando D.D."/>
            <person name="Lu H.C."/>
            <person name="Taylor S."/>
            <person name="Reynolds S.L."/>
            <person name="Mofiz E."/>
            <person name="Najaraj S.H."/>
            <person name="Gowda H."/>
            <person name="Madugundu A."/>
            <person name="Renuse S."/>
            <person name="Holt D."/>
            <person name="Pandey A."/>
            <person name="Papenfuss A.T."/>
            <person name="Fischer K."/>
        </authorList>
    </citation>
    <scope>NUCLEOTIDE SEQUENCE [LARGE SCALE GENOMIC DNA]</scope>
</reference>
<dbReference type="PANTHER" id="PTHR11010:SF38">
    <property type="entry name" value="LYSOSOMAL PRO-X CARBOXYPEPTIDASE"/>
    <property type="match status" value="1"/>
</dbReference>
<dbReference type="GO" id="GO:0005764">
    <property type="term" value="C:lysosome"/>
    <property type="evidence" value="ECO:0007669"/>
    <property type="project" value="UniProtKB-SubCell"/>
</dbReference>
<dbReference type="GO" id="GO:0006508">
    <property type="term" value="P:proteolysis"/>
    <property type="evidence" value="ECO:0007669"/>
    <property type="project" value="UniProtKB-KW"/>
</dbReference>
<evidence type="ECO:0000256" key="10">
    <source>
        <dbReference type="ARBA" id="ARBA00023180"/>
    </source>
</evidence>
<comment type="subunit">
    <text evidence="3">Homodimer.</text>
</comment>
<gene>
    <name evidence="18" type="ORF">SSS_1045</name>
</gene>
<evidence type="ECO:0000256" key="8">
    <source>
        <dbReference type="ARBA" id="ARBA00023145"/>
    </source>
</evidence>
<evidence type="ECO:0000256" key="9">
    <source>
        <dbReference type="ARBA" id="ARBA00023157"/>
    </source>
</evidence>
<dbReference type="GO" id="GO:0003085">
    <property type="term" value="P:negative regulation of systemic arterial blood pressure"/>
    <property type="evidence" value="ECO:0007669"/>
    <property type="project" value="TreeGrafter"/>
</dbReference>
<evidence type="ECO:0000256" key="15">
    <source>
        <dbReference type="ARBA" id="ARBA00073691"/>
    </source>
</evidence>
<dbReference type="PANTHER" id="PTHR11010">
    <property type="entry name" value="PROTEASE S28 PRO-X CARBOXYPEPTIDASE-RELATED"/>
    <property type="match status" value="1"/>
</dbReference>
<evidence type="ECO:0000256" key="7">
    <source>
        <dbReference type="ARBA" id="ARBA00022801"/>
    </source>
</evidence>
<dbReference type="EMBL" id="WVUK01000060">
    <property type="protein sequence ID" value="KAF7491228.1"/>
    <property type="molecule type" value="Genomic_DNA"/>
</dbReference>
<dbReference type="OMA" id="QTCNQMV"/>
<dbReference type="EC" id="3.4.16.2" evidence="14"/>
<keyword evidence="7" id="KW-0378">Hydrolase</keyword>
<keyword evidence="8" id="KW-0865">Zymogen</keyword>
<keyword evidence="11" id="KW-0458">Lysosome</keyword>
<keyword evidence="9" id="KW-1015">Disulfide bond</keyword>
<keyword evidence="4 18" id="KW-0121">Carboxypeptidase</keyword>
<name>A0A834RCK6_SARSC</name>
<evidence type="ECO:0000313" key="18">
    <source>
        <dbReference type="EMBL" id="KAF7491228.1"/>
    </source>
</evidence>
<sequence length="504" mass="57530">MFQFSSIKLISIVVLNVSFLNNFCGAILNFYQGEQNHRLAEDRSYEVKWFTQKIDHFSYVNNETFQQRYIISDKYWNAISSPIFFYAGNEGDIFTFANNTGFMWDNARSFQALIIFMEHRYYGQSLPFGNDSFTDIDRFGYLTVEQALADYADFITWLKITEPKARNSPVVVIGGSYGGMLAAWFRMKYPHLAIGALAASAPILQLPQIYDCEGFNRIVTEDFTGYSPNCSKSIRNSWAAIRNMAKVEHGMTKLSKIFRLCEELKSDEIDLLIDWLIGIWGNLAMIDYPNKADFLAPLPAYPIKILCQFLENPDEKEERLLESISKAAAIYTNYTGQIQCNNLTDNNDRLGSLSWSFQACTEMILPTCSDGKNDMFEKSSWNYSDYSVDCYNQFKVRTDGLKILTLFGGENIQAASNIIFSNGLRDPWSAGGVLKSISKTLIAITIPGACHHEDLRSEGPNDSKALRSARKKEKMIIYGWLKDYYGNHPASEIEFSKDDKYFFD</sequence>
<keyword evidence="5" id="KW-0645">Protease</keyword>
<dbReference type="InterPro" id="IPR008758">
    <property type="entry name" value="Peptidase_S28"/>
</dbReference>
<evidence type="ECO:0000256" key="5">
    <source>
        <dbReference type="ARBA" id="ARBA00022670"/>
    </source>
</evidence>
<evidence type="ECO:0000256" key="14">
    <source>
        <dbReference type="ARBA" id="ARBA00066456"/>
    </source>
</evidence>
<accession>A0A834RCK6</accession>
<dbReference type="Gene3D" id="1.20.120.980">
    <property type="entry name" value="Serine carboxypeptidase S28, SKS domain"/>
    <property type="match status" value="1"/>
</dbReference>
<keyword evidence="10" id="KW-0325">Glycoprotein</keyword>
<evidence type="ECO:0000313" key="20">
    <source>
        <dbReference type="Proteomes" id="UP000070412"/>
    </source>
</evidence>
<dbReference type="EnsemblMetazoa" id="SSS_1045s_mrna">
    <property type="protein sequence ID" value="KAF7491228.1"/>
    <property type="gene ID" value="SSS_1045"/>
</dbReference>
<evidence type="ECO:0000256" key="4">
    <source>
        <dbReference type="ARBA" id="ARBA00022645"/>
    </source>
</evidence>
<dbReference type="Gene3D" id="3.40.50.1820">
    <property type="entry name" value="alpha/beta hydrolase"/>
    <property type="match status" value="1"/>
</dbReference>
<dbReference type="OrthoDB" id="2130629at2759"/>